<dbReference type="Pfam" id="PF03727">
    <property type="entry name" value="Hexokinase_2"/>
    <property type="match status" value="1"/>
</dbReference>
<dbReference type="SUPFAM" id="SSF53067">
    <property type="entry name" value="Actin-like ATPase domain"/>
    <property type="match status" value="2"/>
</dbReference>
<comment type="pathway">
    <text evidence="1">Carbohydrate degradation; glycolysis; D-glyceraldehyde 3-phosphate and glycerone phosphate from D-glucose: step 1/4.</text>
</comment>
<dbReference type="Gene3D" id="3.40.367.20">
    <property type="match status" value="1"/>
</dbReference>
<evidence type="ECO:0000256" key="9">
    <source>
        <dbReference type="ARBA" id="ARBA00044613"/>
    </source>
</evidence>
<evidence type="ECO:0000256" key="10">
    <source>
        <dbReference type="ARBA" id="ARBA00047905"/>
    </source>
</evidence>
<reference evidence="15" key="1">
    <citation type="submission" date="2020-05" db="EMBL/GenBank/DDBJ databases">
        <title>Phylogenomic resolution of chytrid fungi.</title>
        <authorList>
            <person name="Stajich J.E."/>
            <person name="Amses K."/>
            <person name="Simmons R."/>
            <person name="Seto K."/>
            <person name="Myers J."/>
            <person name="Bonds A."/>
            <person name="Quandt C.A."/>
            <person name="Barry K."/>
            <person name="Liu P."/>
            <person name="Grigoriev I."/>
            <person name="Longcore J.E."/>
            <person name="James T.Y."/>
        </authorList>
    </citation>
    <scope>NUCLEOTIDE SEQUENCE</scope>
    <source>
        <strain evidence="15">PLAUS21</strain>
    </source>
</reference>
<keyword evidence="7 12" id="KW-0067">ATP-binding</keyword>
<dbReference type="InterPro" id="IPR022673">
    <property type="entry name" value="Hexokinase_C"/>
</dbReference>
<keyword evidence="4 12" id="KW-0808">Transferase</keyword>
<sequence>MVTEFKKGLANDGEVIAMLPSYVINRPTGSEVGVYLALDLGGTNFRVCRVNLEGYGNMRLTSAKYTISDELKTGPGEKLFEFLADCVAAFCKDYGLDPTGDSIPMGFTFSFPCKQIAIDKGMLILIKAIVNDTVGTLIAHAYSDPQTYISVILGTGTNAAYVEKVANIRKWGSGSGEVIINTEWGAYKEASILPITHWDNALDRKTTNPKQQIFEKMISGMYLGEIVRLILIDLIKSGELFNGVGSQLLEEPYHFDTAYMSRIERDHSLGLSDTKQVLEDVMGVVNSSIDDRRIVKHVCELVGTRAARLAAAGVAALVTKINRLDACTVAIDGSLFEHYPHFGNRMRDALRELLGITAQNILLEQARDGSGQGAALIAALV</sequence>
<comment type="catalytic activity">
    <reaction evidence="10">
        <text>D-fructose + ATP = D-fructose 6-phosphate + ADP + H(+)</text>
        <dbReference type="Rhea" id="RHEA:16125"/>
        <dbReference type="ChEBI" id="CHEBI:15378"/>
        <dbReference type="ChEBI" id="CHEBI:30616"/>
        <dbReference type="ChEBI" id="CHEBI:37721"/>
        <dbReference type="ChEBI" id="CHEBI:61527"/>
        <dbReference type="ChEBI" id="CHEBI:456216"/>
        <dbReference type="EC" id="2.7.1.1"/>
    </reaction>
    <physiologicalReaction direction="left-to-right" evidence="10">
        <dbReference type="Rhea" id="RHEA:16126"/>
    </physiologicalReaction>
</comment>
<dbReference type="Gene3D" id="3.30.420.40">
    <property type="match status" value="1"/>
</dbReference>
<dbReference type="GO" id="GO:0005829">
    <property type="term" value="C:cytosol"/>
    <property type="evidence" value="ECO:0007669"/>
    <property type="project" value="TreeGrafter"/>
</dbReference>
<evidence type="ECO:0000256" key="4">
    <source>
        <dbReference type="ARBA" id="ARBA00022679"/>
    </source>
</evidence>
<evidence type="ECO:0000256" key="2">
    <source>
        <dbReference type="ARBA" id="ARBA00005028"/>
    </source>
</evidence>
<dbReference type="Proteomes" id="UP001210925">
    <property type="component" value="Unassembled WGS sequence"/>
</dbReference>
<proteinExistence type="inferred from homology"/>
<keyword evidence="8 12" id="KW-0324">Glycolysis</keyword>
<dbReference type="FunFam" id="3.40.367.20:FF:000005">
    <property type="entry name" value="Phosphotransferase"/>
    <property type="match status" value="1"/>
</dbReference>
<evidence type="ECO:0000259" key="14">
    <source>
        <dbReference type="Pfam" id="PF03727"/>
    </source>
</evidence>
<comment type="pathway">
    <text evidence="2">Carbohydrate metabolism; hexose metabolism.</text>
</comment>
<evidence type="ECO:0000256" key="11">
    <source>
        <dbReference type="ARBA" id="ARBA00048160"/>
    </source>
</evidence>
<evidence type="ECO:0000256" key="12">
    <source>
        <dbReference type="RuleBase" id="RU362007"/>
    </source>
</evidence>
<dbReference type="InterPro" id="IPR043129">
    <property type="entry name" value="ATPase_NBD"/>
</dbReference>
<evidence type="ECO:0000256" key="7">
    <source>
        <dbReference type="ARBA" id="ARBA00022840"/>
    </source>
</evidence>
<dbReference type="GO" id="GO:0006006">
    <property type="term" value="P:glucose metabolic process"/>
    <property type="evidence" value="ECO:0007669"/>
    <property type="project" value="TreeGrafter"/>
</dbReference>
<comment type="similarity">
    <text evidence="3 12">Belongs to the hexokinase family.</text>
</comment>
<feature type="domain" description="Hexokinase C-terminal" evidence="14">
    <location>
        <begin position="149"/>
        <end position="380"/>
    </location>
</feature>
<evidence type="ECO:0000256" key="1">
    <source>
        <dbReference type="ARBA" id="ARBA00004888"/>
    </source>
</evidence>
<accession>A0AAD5UC60</accession>
<organism evidence="15 16">
    <name type="scientific">Boothiomyces macroporosus</name>
    <dbReference type="NCBI Taxonomy" id="261099"/>
    <lineage>
        <taxon>Eukaryota</taxon>
        <taxon>Fungi</taxon>
        <taxon>Fungi incertae sedis</taxon>
        <taxon>Chytridiomycota</taxon>
        <taxon>Chytridiomycota incertae sedis</taxon>
        <taxon>Chytridiomycetes</taxon>
        <taxon>Rhizophydiales</taxon>
        <taxon>Terramycetaceae</taxon>
        <taxon>Boothiomyces</taxon>
    </lineage>
</organism>
<protein>
    <recommendedName>
        <fullName evidence="12">Phosphotransferase</fullName>
        <ecNumber evidence="12">2.7.1.-</ecNumber>
    </recommendedName>
</protein>
<dbReference type="Pfam" id="PF00349">
    <property type="entry name" value="Hexokinase_1"/>
    <property type="match status" value="1"/>
</dbReference>
<gene>
    <name evidence="15" type="primary">HXK1</name>
    <name evidence="15" type="ORF">HK103_007255</name>
</gene>
<comment type="catalytic activity">
    <reaction evidence="9">
        <text>a D-hexose + ATP = a D-hexose 6-phosphate + ADP + H(+)</text>
        <dbReference type="Rhea" id="RHEA:22740"/>
        <dbReference type="ChEBI" id="CHEBI:4194"/>
        <dbReference type="ChEBI" id="CHEBI:15378"/>
        <dbReference type="ChEBI" id="CHEBI:30616"/>
        <dbReference type="ChEBI" id="CHEBI:229467"/>
        <dbReference type="ChEBI" id="CHEBI:456216"/>
        <dbReference type="EC" id="2.7.1.1"/>
    </reaction>
    <physiologicalReaction direction="left-to-right" evidence="9">
        <dbReference type="Rhea" id="RHEA:22741"/>
    </physiologicalReaction>
</comment>
<dbReference type="AlphaFoldDB" id="A0AAD5UC60"/>
<keyword evidence="16" id="KW-1185">Reference proteome</keyword>
<dbReference type="PANTHER" id="PTHR19443">
    <property type="entry name" value="HEXOKINASE"/>
    <property type="match status" value="1"/>
</dbReference>
<dbReference type="GO" id="GO:0005739">
    <property type="term" value="C:mitochondrion"/>
    <property type="evidence" value="ECO:0007669"/>
    <property type="project" value="TreeGrafter"/>
</dbReference>
<evidence type="ECO:0000313" key="16">
    <source>
        <dbReference type="Proteomes" id="UP001210925"/>
    </source>
</evidence>
<dbReference type="EC" id="2.7.1.-" evidence="12"/>
<dbReference type="GO" id="GO:0001678">
    <property type="term" value="P:intracellular glucose homeostasis"/>
    <property type="evidence" value="ECO:0007669"/>
    <property type="project" value="InterPro"/>
</dbReference>
<dbReference type="PANTHER" id="PTHR19443:SF16">
    <property type="entry name" value="HEXOKINASE TYPE 1-RELATED"/>
    <property type="match status" value="1"/>
</dbReference>
<evidence type="ECO:0000256" key="6">
    <source>
        <dbReference type="ARBA" id="ARBA00022777"/>
    </source>
</evidence>
<dbReference type="EMBL" id="JADGKB010000088">
    <property type="protein sequence ID" value="KAJ3254285.1"/>
    <property type="molecule type" value="Genomic_DNA"/>
</dbReference>
<dbReference type="CDD" id="cd24018">
    <property type="entry name" value="ASKHA_NBD_HK_fungi"/>
    <property type="match status" value="1"/>
</dbReference>
<dbReference type="GO" id="GO:0005536">
    <property type="term" value="F:D-glucose binding"/>
    <property type="evidence" value="ECO:0007669"/>
    <property type="project" value="InterPro"/>
</dbReference>
<dbReference type="Gene3D" id="1.10.287.1250">
    <property type="match status" value="1"/>
</dbReference>
<name>A0AAD5UC60_9FUNG</name>
<evidence type="ECO:0000256" key="3">
    <source>
        <dbReference type="ARBA" id="ARBA00009225"/>
    </source>
</evidence>
<dbReference type="GO" id="GO:0008865">
    <property type="term" value="F:fructokinase activity"/>
    <property type="evidence" value="ECO:0007669"/>
    <property type="project" value="TreeGrafter"/>
</dbReference>
<feature type="domain" description="Hexokinase N-terminal" evidence="13">
    <location>
        <begin position="1"/>
        <end position="124"/>
    </location>
</feature>
<dbReference type="GO" id="GO:0005524">
    <property type="term" value="F:ATP binding"/>
    <property type="evidence" value="ECO:0007669"/>
    <property type="project" value="UniProtKB-UniRule"/>
</dbReference>
<dbReference type="GO" id="GO:0004340">
    <property type="term" value="F:glucokinase activity"/>
    <property type="evidence" value="ECO:0007669"/>
    <property type="project" value="TreeGrafter"/>
</dbReference>
<keyword evidence="5 12" id="KW-0547">Nucleotide-binding</keyword>
<dbReference type="PRINTS" id="PR00475">
    <property type="entry name" value="HEXOKINASE"/>
</dbReference>
<dbReference type="GO" id="GO:0006096">
    <property type="term" value="P:glycolytic process"/>
    <property type="evidence" value="ECO:0007669"/>
    <property type="project" value="UniProtKB-KW"/>
</dbReference>
<comment type="catalytic activity">
    <reaction evidence="11">
        <text>D-glucose + ATP = D-glucose 6-phosphate + ADP + H(+)</text>
        <dbReference type="Rhea" id="RHEA:17825"/>
        <dbReference type="ChEBI" id="CHEBI:4167"/>
        <dbReference type="ChEBI" id="CHEBI:15378"/>
        <dbReference type="ChEBI" id="CHEBI:30616"/>
        <dbReference type="ChEBI" id="CHEBI:61548"/>
        <dbReference type="ChEBI" id="CHEBI:456216"/>
        <dbReference type="EC" id="2.7.1.1"/>
    </reaction>
    <physiologicalReaction direction="left-to-right" evidence="11">
        <dbReference type="Rhea" id="RHEA:17826"/>
    </physiologicalReaction>
</comment>
<comment type="caution">
    <text evidence="15">The sequence shown here is derived from an EMBL/GenBank/DDBJ whole genome shotgun (WGS) entry which is preliminary data.</text>
</comment>
<dbReference type="InterPro" id="IPR001312">
    <property type="entry name" value="Hexokinase"/>
</dbReference>
<evidence type="ECO:0000313" key="15">
    <source>
        <dbReference type="EMBL" id="KAJ3254285.1"/>
    </source>
</evidence>
<keyword evidence="6 12" id="KW-0418">Kinase</keyword>
<evidence type="ECO:0000259" key="13">
    <source>
        <dbReference type="Pfam" id="PF00349"/>
    </source>
</evidence>
<evidence type="ECO:0000256" key="8">
    <source>
        <dbReference type="ARBA" id="ARBA00023152"/>
    </source>
</evidence>
<evidence type="ECO:0000256" key="5">
    <source>
        <dbReference type="ARBA" id="ARBA00022741"/>
    </source>
</evidence>
<dbReference type="PROSITE" id="PS51748">
    <property type="entry name" value="HEXOKINASE_2"/>
    <property type="match status" value="1"/>
</dbReference>
<dbReference type="InterPro" id="IPR022672">
    <property type="entry name" value="Hexokinase_N"/>
</dbReference>